<evidence type="ECO:0000256" key="1">
    <source>
        <dbReference type="SAM" id="MobiDB-lite"/>
    </source>
</evidence>
<proteinExistence type="predicted"/>
<dbReference type="AlphaFoldDB" id="A0AAQ4QBP1"/>
<evidence type="ECO:0008006" key="4">
    <source>
        <dbReference type="Google" id="ProtNLM"/>
    </source>
</evidence>
<organism evidence="2 3">
    <name type="scientific">Gasterosteus aculeatus aculeatus</name>
    <name type="common">three-spined stickleback</name>
    <dbReference type="NCBI Taxonomy" id="481459"/>
    <lineage>
        <taxon>Eukaryota</taxon>
        <taxon>Metazoa</taxon>
        <taxon>Chordata</taxon>
        <taxon>Craniata</taxon>
        <taxon>Vertebrata</taxon>
        <taxon>Euteleostomi</taxon>
        <taxon>Actinopterygii</taxon>
        <taxon>Neopterygii</taxon>
        <taxon>Teleostei</taxon>
        <taxon>Neoteleostei</taxon>
        <taxon>Acanthomorphata</taxon>
        <taxon>Eupercaria</taxon>
        <taxon>Perciformes</taxon>
        <taxon>Cottioidei</taxon>
        <taxon>Gasterosteales</taxon>
        <taxon>Gasterosteidae</taxon>
        <taxon>Gasterosteus</taxon>
    </lineage>
</organism>
<sequence>MDDGSKQAHTFGSGQPRTQHPRPFFYVQPPSQPYYLYQHWQMNNPYGPYGVPAGLNFGRPCMNPYQYMQYPGYVFPHAPIYPMDYRRMFEPRFHQQQQQQQLPAFWETASSEAQTDPSDAITKLIEELDSGVASQSSGMFSPVEEKKKKVQELGRVLPGAPDDEDGRRLPPESPAETFGNSAAAVYDGESSRRSLGGLSPRGCWSAVLEEELPLDSSSIHEEEQADGHFLPLEKAEVADIRSDVAAAAASVPRLDAEELLRQKADPIVPSSSSSSSSSYAKSGVKVSATDPSYRILKLPFQSVLTPVEAAAGRLSSPTAPYYYNYLSMQTTHERMSVLSPSLDELSSRDEMFSTDLDDADLFPKRMYAGRRLPEVGVGSPKAGDAAGEAWPPGSKRSMCACCGKSLTKGSARSKGHGSKAYRDEAQRDSEEEDDDEEEQEEEEEGRYGRGVVRKHSAHRKPHAASRRHAPKPWYKRGQELSAPATREDALEGHDQQQQQQPPPLPPPPPGEAGAATGRGPQCRPCTDRLCREDVTTSDRGGWGDEDVVPRRRPAILPQRQEPRC</sequence>
<accession>A0AAQ4QBP1</accession>
<reference evidence="2" key="3">
    <citation type="submission" date="2025-09" db="UniProtKB">
        <authorList>
            <consortium name="Ensembl"/>
        </authorList>
    </citation>
    <scope>IDENTIFICATION</scope>
</reference>
<feature type="compositionally biased region" description="Pro residues" evidence="1">
    <location>
        <begin position="500"/>
        <end position="510"/>
    </location>
</feature>
<reference evidence="2" key="2">
    <citation type="submission" date="2025-08" db="UniProtKB">
        <authorList>
            <consortium name="Ensembl"/>
        </authorList>
    </citation>
    <scope>IDENTIFICATION</scope>
</reference>
<feature type="compositionally biased region" description="Polar residues" evidence="1">
    <location>
        <begin position="7"/>
        <end position="18"/>
    </location>
</feature>
<dbReference type="GeneTree" id="ENSGT00940000172071"/>
<feature type="region of interest" description="Disordered" evidence="1">
    <location>
        <begin position="375"/>
        <end position="564"/>
    </location>
</feature>
<name>A0AAQ4QBP1_GASAC</name>
<feature type="compositionally biased region" description="Basic and acidic residues" evidence="1">
    <location>
        <begin position="525"/>
        <end position="536"/>
    </location>
</feature>
<dbReference type="Ensembl" id="ENSGACT00000082145.1">
    <property type="protein sequence ID" value="ENSGACP00000048430.1"/>
    <property type="gene ID" value="ENSGACG00000034158.1"/>
</dbReference>
<feature type="region of interest" description="Disordered" evidence="1">
    <location>
        <begin position="1"/>
        <end position="24"/>
    </location>
</feature>
<protein>
    <recommendedName>
        <fullName evidence="4">Bucky ball</fullName>
    </recommendedName>
</protein>
<feature type="compositionally biased region" description="Basic and acidic residues" evidence="1">
    <location>
        <begin position="143"/>
        <end position="152"/>
    </location>
</feature>
<dbReference type="InterPro" id="IPR053309">
    <property type="entry name" value="Balbiani_Body_Formation"/>
</dbReference>
<feature type="compositionally biased region" description="Acidic residues" evidence="1">
    <location>
        <begin position="429"/>
        <end position="444"/>
    </location>
</feature>
<evidence type="ECO:0000313" key="3">
    <source>
        <dbReference type="Proteomes" id="UP000007635"/>
    </source>
</evidence>
<reference evidence="2 3" key="1">
    <citation type="journal article" date="2021" name="G3 (Bethesda)">
        <title>Improved contiguity of the threespine stickleback genome using long-read sequencing.</title>
        <authorList>
            <person name="Nath S."/>
            <person name="Shaw D.E."/>
            <person name="White M.A."/>
        </authorList>
    </citation>
    <scope>NUCLEOTIDE SEQUENCE [LARGE SCALE GENOMIC DNA]</scope>
    <source>
        <strain evidence="2 3">Lake Benthic</strain>
    </source>
</reference>
<dbReference type="PANTHER" id="PTHR38654">
    <property type="entry name" value="BUCKY BALL-RELATED"/>
    <property type="match status" value="1"/>
</dbReference>
<dbReference type="Proteomes" id="UP000007635">
    <property type="component" value="Chromosome XXI"/>
</dbReference>
<evidence type="ECO:0000313" key="2">
    <source>
        <dbReference type="Ensembl" id="ENSGACP00000048430.1"/>
    </source>
</evidence>
<feature type="compositionally biased region" description="Basic residues" evidence="1">
    <location>
        <begin position="451"/>
        <end position="474"/>
    </location>
</feature>
<dbReference type="PANTHER" id="PTHR38654:SF1">
    <property type="entry name" value="BUCKY BALL"/>
    <property type="match status" value="1"/>
</dbReference>
<keyword evidence="3" id="KW-1185">Reference proteome</keyword>
<feature type="region of interest" description="Disordered" evidence="1">
    <location>
        <begin position="133"/>
        <end position="182"/>
    </location>
</feature>
<feature type="compositionally biased region" description="Basic and acidic residues" evidence="1">
    <location>
        <begin position="485"/>
        <end position="494"/>
    </location>
</feature>